<proteinExistence type="predicted"/>
<sequence>MRFATVLAATSAIALGNAAPVVHTEGAVPDVPHRDTTDYYKVVAPLRTGAAKSQFRKTYTLGPQAAQGITVQQAKRQLILEDPMLNKTVPVRPELRKPRVDTYHFCTVVCRLWPCSNLCEAFRDAEKKPSPTRGHWCKETGKPSVTQAHEPKETGKPSSTEGHGPKETGKPSTTKAHGSKETGKPQL</sequence>
<keyword evidence="2" id="KW-0732">Signal</keyword>
<dbReference type="HOGENOM" id="CLU_1315662_0_0_1"/>
<reference evidence="3 4" key="1">
    <citation type="journal article" date="2011" name="PLoS Genet.">
        <title>Genome sequencing and comparative transcriptomics of the model entomopathogenic fungi Metarhizium anisopliae and M. acridum.</title>
        <authorList>
            <person name="Gao Q."/>
            <person name="Jin K."/>
            <person name="Ying S.H."/>
            <person name="Zhang Y."/>
            <person name="Xiao G."/>
            <person name="Shang Y."/>
            <person name="Duan Z."/>
            <person name="Hu X."/>
            <person name="Xie X.Q."/>
            <person name="Zhou G."/>
            <person name="Peng G."/>
            <person name="Luo Z."/>
            <person name="Huang W."/>
            <person name="Wang B."/>
            <person name="Fang W."/>
            <person name="Wang S."/>
            <person name="Zhong Y."/>
            <person name="Ma L.J."/>
            <person name="St Leger R.J."/>
            <person name="Zhao G.P."/>
            <person name="Pei Y."/>
            <person name="Feng M.G."/>
            <person name="Xia Y."/>
            <person name="Wang C."/>
        </authorList>
    </citation>
    <scope>NUCLEOTIDE SEQUENCE [LARGE SCALE GENOMIC DNA]</scope>
    <source>
        <strain evidence="3 4">CQMa 102</strain>
    </source>
</reference>
<dbReference type="eggNOG" id="ENOG502T5QK">
    <property type="taxonomic scope" value="Eukaryota"/>
</dbReference>
<dbReference type="KEGG" id="maw:19246020"/>
<evidence type="ECO:0000313" key="3">
    <source>
        <dbReference type="EMBL" id="EFY92108.1"/>
    </source>
</evidence>
<dbReference type="EMBL" id="GL698477">
    <property type="protein sequence ID" value="EFY92108.1"/>
    <property type="molecule type" value="Genomic_DNA"/>
</dbReference>
<dbReference type="RefSeq" id="XP_007808049.1">
    <property type="nucleotide sequence ID" value="XM_007809858.1"/>
</dbReference>
<evidence type="ECO:0000256" key="1">
    <source>
        <dbReference type="SAM" id="MobiDB-lite"/>
    </source>
</evidence>
<dbReference type="AlphaFoldDB" id="E9DVR1"/>
<evidence type="ECO:0000313" key="4">
    <source>
        <dbReference type="Proteomes" id="UP000002499"/>
    </source>
</evidence>
<accession>E9DVR1</accession>
<dbReference type="OrthoDB" id="4938920at2759"/>
<feature type="chain" id="PRO_5003238215" evidence="2">
    <location>
        <begin position="19"/>
        <end position="187"/>
    </location>
</feature>
<evidence type="ECO:0000256" key="2">
    <source>
        <dbReference type="SAM" id="SignalP"/>
    </source>
</evidence>
<feature type="signal peptide" evidence="2">
    <location>
        <begin position="1"/>
        <end position="18"/>
    </location>
</feature>
<name>E9DVR1_METAQ</name>
<feature type="compositionally biased region" description="Basic and acidic residues" evidence="1">
    <location>
        <begin position="178"/>
        <end position="187"/>
    </location>
</feature>
<feature type="region of interest" description="Disordered" evidence="1">
    <location>
        <begin position="127"/>
        <end position="187"/>
    </location>
</feature>
<organism evidence="4">
    <name type="scientific">Metarhizium acridum (strain CQMa 102)</name>
    <dbReference type="NCBI Taxonomy" id="655827"/>
    <lineage>
        <taxon>Eukaryota</taxon>
        <taxon>Fungi</taxon>
        <taxon>Dikarya</taxon>
        <taxon>Ascomycota</taxon>
        <taxon>Pezizomycotina</taxon>
        <taxon>Sordariomycetes</taxon>
        <taxon>Hypocreomycetidae</taxon>
        <taxon>Hypocreales</taxon>
        <taxon>Clavicipitaceae</taxon>
        <taxon>Metarhizium</taxon>
    </lineage>
</organism>
<dbReference type="GeneID" id="19246020"/>
<gene>
    <name evidence="3" type="ORF">MAC_01709</name>
</gene>
<keyword evidence="4" id="KW-1185">Reference proteome</keyword>
<dbReference type="InParanoid" id="E9DVR1"/>
<protein>
    <submittedName>
        <fullName evidence="3">Uncharacterized protein</fullName>
    </submittedName>
</protein>
<dbReference type="Proteomes" id="UP000002499">
    <property type="component" value="Unassembled WGS sequence"/>
</dbReference>